<dbReference type="OrthoDB" id="272672at2759"/>
<comment type="similarity">
    <text evidence="4">Belongs to the SIMIBI class G3E GTPase family. ZNG1 subfamily.</text>
</comment>
<dbReference type="InterPro" id="IPR027417">
    <property type="entry name" value="P-loop_NTPase"/>
</dbReference>
<dbReference type="PANTHER" id="PTHR43603">
    <property type="entry name" value="COBW DOMAIN-CONTAINING PROTEIN DDB_G0274527"/>
    <property type="match status" value="1"/>
</dbReference>
<dbReference type="Gene3D" id="3.30.1220.10">
    <property type="entry name" value="CobW-like, C-terminal domain"/>
    <property type="match status" value="1"/>
</dbReference>
<feature type="compositionally biased region" description="Acidic residues" evidence="6">
    <location>
        <begin position="339"/>
        <end position="357"/>
    </location>
</feature>
<dbReference type="CDD" id="cd03112">
    <property type="entry name" value="CobW-like"/>
    <property type="match status" value="1"/>
</dbReference>
<dbReference type="Gene3D" id="3.40.50.300">
    <property type="entry name" value="P-loop containing nucleotide triphosphate hydrolases"/>
    <property type="match status" value="1"/>
</dbReference>
<accession>A0A830HYP0</accession>
<comment type="caution">
    <text evidence="8">The sequence shown here is derived from an EMBL/GenBank/DDBJ whole genome shotgun (WGS) entry which is preliminary data.</text>
</comment>
<dbReference type="Pfam" id="PF02492">
    <property type="entry name" value="cobW"/>
    <property type="match status" value="2"/>
</dbReference>
<dbReference type="Proteomes" id="UP000660262">
    <property type="component" value="Unassembled WGS sequence"/>
</dbReference>
<protein>
    <recommendedName>
        <fullName evidence="7">CobW C-terminal domain-containing protein</fullName>
    </recommendedName>
</protein>
<sequence length="565" mass="62391">MVGYRKRSLPWWKYTVEASAPILPVPVSLLSGFLGAGKTTLLKRILEEAGDKKVAVVVNDVAAINVDANLVRGTRTLANNETLVELQNGCICCTLRTDLVKAIAELANERKFDAIVVESSGVSEPEQVAEMFTVKLGNADGKKSKFGSEGDRRGVSEAARALRGANTLDEVARLDTCVTVVDCAAFSGDLTTPKDLVERFGSREKGDGDANPGDDRSVGQLLMHQVEFANVILLNKCDLVTDAEAAAVEASLHALNPEAEVIRTKRSKVPLEKVLSTGLFSMQKVLDSPGWLQHMRNNKVTQTREYGISSFTYQSRTPFHPVRLFNFLNDHFLVCLDEEEDDEDDNEEEDQEMSEGVEETRHQEDEDGVEEEEQGKPPLVVRQQIVEEKMSRQHQNLGHILRSKGFVWLANRDDVSGSWSQAGTVLELGCGGPWMGLMPEDMLPEEGSDEREMIERDIAGPVLLDRRQELVFIGRDMNCDAIVAALEKCEVTRKEASDARAAAGDDKNGGRYLRKDEWKLKLDNLKMAPIGEDPFPLWPTLEEMDLRGEGGDGNDHAGQGHGHGH</sequence>
<dbReference type="SMART" id="SM00833">
    <property type="entry name" value="CobW_C"/>
    <property type="match status" value="1"/>
</dbReference>
<dbReference type="GO" id="GO:0016787">
    <property type="term" value="F:hydrolase activity"/>
    <property type="evidence" value="ECO:0007669"/>
    <property type="project" value="UniProtKB-KW"/>
</dbReference>
<comment type="catalytic activity">
    <reaction evidence="5">
        <text>GTP + H2O = GDP + phosphate + H(+)</text>
        <dbReference type="Rhea" id="RHEA:19669"/>
        <dbReference type="ChEBI" id="CHEBI:15377"/>
        <dbReference type="ChEBI" id="CHEBI:15378"/>
        <dbReference type="ChEBI" id="CHEBI:37565"/>
        <dbReference type="ChEBI" id="CHEBI:43474"/>
        <dbReference type="ChEBI" id="CHEBI:58189"/>
    </reaction>
    <physiologicalReaction direction="left-to-right" evidence="5">
        <dbReference type="Rhea" id="RHEA:19670"/>
    </physiologicalReaction>
</comment>
<dbReference type="AlphaFoldDB" id="A0A830HYP0"/>
<dbReference type="EMBL" id="BNJQ01000030">
    <property type="protein sequence ID" value="GHP10541.1"/>
    <property type="molecule type" value="Genomic_DNA"/>
</dbReference>
<evidence type="ECO:0000313" key="9">
    <source>
        <dbReference type="Proteomes" id="UP000660262"/>
    </source>
</evidence>
<evidence type="ECO:0000256" key="6">
    <source>
        <dbReference type="SAM" id="MobiDB-lite"/>
    </source>
</evidence>
<keyword evidence="9" id="KW-1185">Reference proteome</keyword>
<reference evidence="8" key="1">
    <citation type="submission" date="2020-10" db="EMBL/GenBank/DDBJ databases">
        <title>Unveiling of a novel bifunctional photoreceptor, Dualchrome1, isolated from a cosmopolitan green alga.</title>
        <authorList>
            <person name="Suzuki S."/>
            <person name="Kawachi M."/>
        </authorList>
    </citation>
    <scope>NUCLEOTIDE SEQUENCE</scope>
    <source>
        <strain evidence="8">NIES 2893</strain>
    </source>
</reference>
<evidence type="ECO:0000256" key="4">
    <source>
        <dbReference type="ARBA" id="ARBA00034320"/>
    </source>
</evidence>
<feature type="region of interest" description="Disordered" evidence="6">
    <location>
        <begin position="543"/>
        <end position="565"/>
    </location>
</feature>
<evidence type="ECO:0000256" key="1">
    <source>
        <dbReference type="ARBA" id="ARBA00022741"/>
    </source>
</evidence>
<dbReference type="InterPro" id="IPR051927">
    <property type="entry name" value="Zn_Chap_cDPG_Synth"/>
</dbReference>
<dbReference type="InterPro" id="IPR036627">
    <property type="entry name" value="CobW-likC_sf"/>
</dbReference>
<evidence type="ECO:0000256" key="5">
    <source>
        <dbReference type="ARBA" id="ARBA00049117"/>
    </source>
</evidence>
<feature type="compositionally biased region" description="Basic and acidic residues" evidence="6">
    <location>
        <begin position="544"/>
        <end position="555"/>
    </location>
</feature>
<feature type="region of interest" description="Disordered" evidence="6">
    <location>
        <begin position="339"/>
        <end position="379"/>
    </location>
</feature>
<dbReference type="InterPro" id="IPR003495">
    <property type="entry name" value="CobW/HypB/UreG_nucleotide-bd"/>
</dbReference>
<proteinExistence type="inferred from homology"/>
<keyword evidence="1" id="KW-0547">Nucleotide-binding</keyword>
<feature type="domain" description="CobW C-terminal" evidence="7">
    <location>
        <begin position="308"/>
        <end position="490"/>
    </location>
</feature>
<evidence type="ECO:0000313" key="8">
    <source>
        <dbReference type="EMBL" id="GHP10541.1"/>
    </source>
</evidence>
<dbReference type="Pfam" id="PF07683">
    <property type="entry name" value="CobW_C"/>
    <property type="match status" value="1"/>
</dbReference>
<organism evidence="8 9">
    <name type="scientific">Pycnococcus provasolii</name>
    <dbReference type="NCBI Taxonomy" id="41880"/>
    <lineage>
        <taxon>Eukaryota</taxon>
        <taxon>Viridiplantae</taxon>
        <taxon>Chlorophyta</taxon>
        <taxon>Pseudoscourfieldiophyceae</taxon>
        <taxon>Pseudoscourfieldiales</taxon>
        <taxon>Pycnococcaceae</taxon>
        <taxon>Pycnococcus</taxon>
    </lineage>
</organism>
<dbReference type="SUPFAM" id="SSF52540">
    <property type="entry name" value="P-loop containing nucleoside triphosphate hydrolases"/>
    <property type="match status" value="1"/>
</dbReference>
<keyword evidence="2" id="KW-0378">Hydrolase</keyword>
<evidence type="ECO:0000259" key="7">
    <source>
        <dbReference type="SMART" id="SM00833"/>
    </source>
</evidence>
<name>A0A830HYP0_9CHLO</name>
<evidence type="ECO:0000256" key="3">
    <source>
        <dbReference type="ARBA" id="ARBA00023186"/>
    </source>
</evidence>
<dbReference type="PANTHER" id="PTHR43603:SF1">
    <property type="entry name" value="ZINC-REGULATED GTPASE METALLOPROTEIN ACTIVATOR 1"/>
    <property type="match status" value="1"/>
</dbReference>
<gene>
    <name evidence="8" type="ORF">PPROV_000927200</name>
</gene>
<dbReference type="GO" id="GO:0000166">
    <property type="term" value="F:nucleotide binding"/>
    <property type="evidence" value="ECO:0007669"/>
    <property type="project" value="UniProtKB-KW"/>
</dbReference>
<keyword evidence="3" id="KW-0143">Chaperone</keyword>
<evidence type="ECO:0000256" key="2">
    <source>
        <dbReference type="ARBA" id="ARBA00022801"/>
    </source>
</evidence>
<dbReference type="SUPFAM" id="SSF90002">
    <property type="entry name" value="Hypothetical protein YjiA, C-terminal domain"/>
    <property type="match status" value="1"/>
</dbReference>
<dbReference type="InterPro" id="IPR011629">
    <property type="entry name" value="CobW-like_C"/>
</dbReference>